<evidence type="ECO:0000256" key="2">
    <source>
        <dbReference type="SAM" id="Phobius"/>
    </source>
</evidence>
<evidence type="ECO:0000256" key="1">
    <source>
        <dbReference type="SAM" id="MobiDB-lite"/>
    </source>
</evidence>
<accession>A0ABV8G3Q5</accession>
<name>A0ABV8G3Q5_9ACTN</name>
<proteinExistence type="predicted"/>
<evidence type="ECO:0000313" key="3">
    <source>
        <dbReference type="EMBL" id="MFC4008598.1"/>
    </source>
</evidence>
<dbReference type="EMBL" id="JBHSBI010000006">
    <property type="protein sequence ID" value="MFC4008598.1"/>
    <property type="molecule type" value="Genomic_DNA"/>
</dbReference>
<evidence type="ECO:0000313" key="4">
    <source>
        <dbReference type="Proteomes" id="UP001595851"/>
    </source>
</evidence>
<gene>
    <name evidence="3" type="ORF">ACFOY2_15310</name>
</gene>
<keyword evidence="2" id="KW-0472">Membrane</keyword>
<dbReference type="RefSeq" id="WP_379528655.1">
    <property type="nucleotide sequence ID" value="NZ_JBHSBI010000006.1"/>
</dbReference>
<organism evidence="3 4">
    <name type="scientific">Nonomuraea purpurea</name>
    <dbReference type="NCBI Taxonomy" id="1849276"/>
    <lineage>
        <taxon>Bacteria</taxon>
        <taxon>Bacillati</taxon>
        <taxon>Actinomycetota</taxon>
        <taxon>Actinomycetes</taxon>
        <taxon>Streptosporangiales</taxon>
        <taxon>Streptosporangiaceae</taxon>
        <taxon>Nonomuraea</taxon>
    </lineage>
</organism>
<keyword evidence="2" id="KW-0812">Transmembrane</keyword>
<protein>
    <recommendedName>
        <fullName evidence="5">Transposase DDE domain-containing protein</fullName>
    </recommendedName>
</protein>
<sequence>MEDVIKDAKNRRLRAFFFHSFGASQAWCLAMTLLADLLAWLRLLALGCHAQFRTAAPATLRQRLLKVPAQLVRRARKRLTGYPGATDLTLAWSKVRALSTAASPPRPVPSPFRRRERPRPVDPLGDAKVILGTLRRAFDNPPDPGTPTPARSIIYRIPAFKIMKD</sequence>
<keyword evidence="2" id="KW-1133">Transmembrane helix</keyword>
<evidence type="ECO:0008006" key="5">
    <source>
        <dbReference type="Google" id="ProtNLM"/>
    </source>
</evidence>
<dbReference type="Proteomes" id="UP001595851">
    <property type="component" value="Unassembled WGS sequence"/>
</dbReference>
<comment type="caution">
    <text evidence="3">The sequence shown here is derived from an EMBL/GenBank/DDBJ whole genome shotgun (WGS) entry which is preliminary data.</text>
</comment>
<reference evidence="4" key="1">
    <citation type="journal article" date="2019" name="Int. J. Syst. Evol. Microbiol.">
        <title>The Global Catalogue of Microorganisms (GCM) 10K type strain sequencing project: providing services to taxonomists for standard genome sequencing and annotation.</title>
        <authorList>
            <consortium name="The Broad Institute Genomics Platform"/>
            <consortium name="The Broad Institute Genome Sequencing Center for Infectious Disease"/>
            <person name="Wu L."/>
            <person name="Ma J."/>
        </authorList>
    </citation>
    <scope>NUCLEOTIDE SEQUENCE [LARGE SCALE GENOMIC DNA]</scope>
    <source>
        <strain evidence="4">TBRC 1276</strain>
    </source>
</reference>
<feature type="region of interest" description="Disordered" evidence="1">
    <location>
        <begin position="101"/>
        <end position="122"/>
    </location>
</feature>
<keyword evidence="4" id="KW-1185">Reference proteome</keyword>
<feature type="transmembrane region" description="Helical" evidence="2">
    <location>
        <begin position="16"/>
        <end position="41"/>
    </location>
</feature>